<accession>A0A1H5SQB4</accession>
<sequence>MPWHHAYFGNLSLTRLLLQRGMATIYAFAFLTVLLQGKPLIGTTGLLPIPEFVKGIKFRQSPSLFHWRYSDRMLDAVSVTGLLVALCAMLGLTDAGPLWLSIFSWLLLYALYLSVVNVGQAFFGFGWESMLLEAGFFTAFLGPRPVAPSVIPILILRWMLFRTELGAGLIKLRHDACWRDLTCLYYHYETQPLPNPLSWYFHRLPKATHRGGVLFSHFVQVVCPFGLFAPQPYASIAAGLCIAQQLWLIVSGNYAWLNWLTVVLGIAGFSDEILYRVLPFIAPYATQPAPLPFTILLWSLAAATAALSVQPLLNLFSRQQRMNFSYNRYHLVNSYGAFGSVTRERYEIVLEGTSDQLLTPATIWREYAFKGKPGDLHRMPPQVAPYHLRLDWMIWFLPFTVQVTAHGIHVPSYQLWFARLLKKLLVNDPALLKLLRANPFRGEPPAILRAQFYRYRYTDAATRRTTGAWWTRELLGEYVGPVNLETLNAI</sequence>
<evidence type="ECO:0000313" key="10">
    <source>
        <dbReference type="EMBL" id="SEF52031.1"/>
    </source>
</evidence>
<evidence type="ECO:0000256" key="3">
    <source>
        <dbReference type="ARBA" id="ARBA00022692"/>
    </source>
</evidence>
<dbReference type="GO" id="GO:0051604">
    <property type="term" value="P:protein maturation"/>
    <property type="evidence" value="ECO:0007669"/>
    <property type="project" value="InterPro"/>
</dbReference>
<dbReference type="EMBL" id="FNVA01000001">
    <property type="protein sequence ID" value="SEF52031.1"/>
    <property type="molecule type" value="Genomic_DNA"/>
</dbReference>
<comment type="subcellular location">
    <subcellularLocation>
        <location evidence="1">Endoplasmic reticulum membrane</location>
        <topology evidence="1">Multi-pass membrane protein</topology>
    </subcellularLocation>
</comment>
<feature type="transmembrane region" description="Helical" evidence="7">
    <location>
        <begin position="98"/>
        <end position="123"/>
    </location>
</feature>
<evidence type="ECO:0000259" key="9">
    <source>
        <dbReference type="Pfam" id="PF25179"/>
    </source>
</evidence>
<evidence type="ECO:0000259" key="8">
    <source>
        <dbReference type="Pfam" id="PF06762"/>
    </source>
</evidence>
<evidence type="ECO:0000256" key="5">
    <source>
        <dbReference type="ARBA" id="ARBA00022989"/>
    </source>
</evidence>
<proteinExistence type="inferred from homology"/>
<evidence type="ECO:0000256" key="7">
    <source>
        <dbReference type="SAM" id="Phobius"/>
    </source>
</evidence>
<dbReference type="OrthoDB" id="9801773at2"/>
<dbReference type="InterPro" id="IPR009613">
    <property type="entry name" value="LMF"/>
</dbReference>
<evidence type="ECO:0000313" key="11">
    <source>
        <dbReference type="Proteomes" id="UP000236728"/>
    </source>
</evidence>
<evidence type="ECO:0000256" key="4">
    <source>
        <dbReference type="ARBA" id="ARBA00022824"/>
    </source>
</evidence>
<keyword evidence="5 7" id="KW-1133">Transmembrane helix</keyword>
<feature type="transmembrane region" description="Helical" evidence="7">
    <location>
        <begin position="295"/>
        <end position="316"/>
    </location>
</feature>
<reference evidence="10 11" key="1">
    <citation type="submission" date="2016-10" db="EMBL/GenBank/DDBJ databases">
        <authorList>
            <person name="de Groot N.N."/>
        </authorList>
    </citation>
    <scope>NUCLEOTIDE SEQUENCE [LARGE SCALE GENOMIC DNA]</scope>
    <source>
        <strain evidence="10 11">DSM 22489</strain>
    </source>
</reference>
<feature type="transmembrane region" description="Helical" evidence="7">
    <location>
        <begin position="73"/>
        <end position="92"/>
    </location>
</feature>
<dbReference type="Pfam" id="PF25179">
    <property type="entry name" value="LMF1_C"/>
    <property type="match status" value="1"/>
</dbReference>
<protein>
    <submittedName>
        <fullName evidence="10">Lipase maturation factor</fullName>
    </submittedName>
</protein>
<feature type="domain" description="Lipase maturation factor 1/2 C-terminal" evidence="9">
    <location>
        <begin position="331"/>
        <end position="479"/>
    </location>
</feature>
<dbReference type="PANTHER" id="PTHR14463">
    <property type="entry name" value="LIPASE MATURATION FACTOR"/>
    <property type="match status" value="1"/>
</dbReference>
<feature type="transmembrane region" description="Helical" evidence="7">
    <location>
        <begin position="257"/>
        <end position="275"/>
    </location>
</feature>
<dbReference type="Pfam" id="PF06762">
    <property type="entry name" value="LMF1"/>
    <property type="match status" value="1"/>
</dbReference>
<dbReference type="Proteomes" id="UP000236728">
    <property type="component" value="Unassembled WGS sequence"/>
</dbReference>
<organism evidence="10 11">
    <name type="scientific">Bryocella elongata</name>
    <dbReference type="NCBI Taxonomy" id="863522"/>
    <lineage>
        <taxon>Bacteria</taxon>
        <taxon>Pseudomonadati</taxon>
        <taxon>Acidobacteriota</taxon>
        <taxon>Terriglobia</taxon>
        <taxon>Terriglobales</taxon>
        <taxon>Acidobacteriaceae</taxon>
        <taxon>Bryocella</taxon>
    </lineage>
</organism>
<dbReference type="AlphaFoldDB" id="A0A1H5SQB4"/>
<keyword evidence="4" id="KW-0256">Endoplasmic reticulum</keyword>
<dbReference type="InterPro" id="IPR057433">
    <property type="entry name" value="LMF1/2_C"/>
</dbReference>
<evidence type="ECO:0000256" key="6">
    <source>
        <dbReference type="ARBA" id="ARBA00023136"/>
    </source>
</evidence>
<feature type="domain" description="Lipase maturation factor 1/2 N-terminal" evidence="8">
    <location>
        <begin position="124"/>
        <end position="274"/>
    </location>
</feature>
<gene>
    <name evidence="10" type="ORF">SAMN05421819_0283</name>
</gene>
<dbReference type="RefSeq" id="WP_103931238.1">
    <property type="nucleotide sequence ID" value="NZ_FNVA01000001.1"/>
</dbReference>
<comment type="similarity">
    <text evidence="2">Belongs to the lipase maturation factor family.</text>
</comment>
<keyword evidence="3 7" id="KW-0812">Transmembrane</keyword>
<evidence type="ECO:0000256" key="1">
    <source>
        <dbReference type="ARBA" id="ARBA00004477"/>
    </source>
</evidence>
<keyword evidence="6 7" id="KW-0472">Membrane</keyword>
<keyword evidence="11" id="KW-1185">Reference proteome</keyword>
<dbReference type="InterPro" id="IPR057434">
    <property type="entry name" value="LMF1/2_N"/>
</dbReference>
<evidence type="ECO:0000256" key="2">
    <source>
        <dbReference type="ARBA" id="ARBA00005512"/>
    </source>
</evidence>
<dbReference type="PANTHER" id="PTHR14463:SF10">
    <property type="entry name" value="LIPASE MATURATION FACTOR 1"/>
    <property type="match status" value="1"/>
</dbReference>
<name>A0A1H5SQB4_9BACT</name>